<keyword evidence="3" id="KW-1185">Reference proteome</keyword>
<dbReference type="SUPFAM" id="SSF56112">
    <property type="entry name" value="Protein kinase-like (PK-like)"/>
    <property type="match status" value="1"/>
</dbReference>
<evidence type="ECO:0000313" key="2">
    <source>
        <dbReference type="EMBL" id="MBB5778575.1"/>
    </source>
</evidence>
<reference evidence="2 3" key="1">
    <citation type="submission" date="2020-08" db="EMBL/GenBank/DDBJ databases">
        <title>Sequencing the genomes of 1000 actinobacteria strains.</title>
        <authorList>
            <person name="Klenk H.-P."/>
        </authorList>
    </citation>
    <scope>NUCLEOTIDE SEQUENCE [LARGE SCALE GENOMIC DNA]</scope>
    <source>
        <strain evidence="2 3">DSM 45507</strain>
    </source>
</reference>
<dbReference type="AlphaFoldDB" id="A0A7W9G7A8"/>
<keyword evidence="2" id="KW-0808">Transferase</keyword>
<sequence>MGGHSIEVRSDVVIKRYRSSGYGEPEREWRALELLDEHDPGLAPAPVTAELAADPPTVVMSRLDGATVSGEIAGKRVDALAEAITGVQHSIPSRVLDRVPARAGHPVHLLSQVRDWASAATPEPATAEALRAATDWVAGPGLEAMFAQPGTPVFGTGDGNLANYLWDGTRVRVIDFEYSGRSDRAFELAEVTEHISVWENDPAGLTAVLDRLELTAGEAARLTECRRLMALYWLLRCRPEIRPAQADRMLALL</sequence>
<organism evidence="2 3">
    <name type="scientific">Nonomuraea jabiensis</name>
    <dbReference type="NCBI Taxonomy" id="882448"/>
    <lineage>
        <taxon>Bacteria</taxon>
        <taxon>Bacillati</taxon>
        <taxon>Actinomycetota</taxon>
        <taxon>Actinomycetes</taxon>
        <taxon>Streptosporangiales</taxon>
        <taxon>Streptosporangiaceae</taxon>
        <taxon>Nonomuraea</taxon>
    </lineage>
</organism>
<dbReference type="Pfam" id="PF01636">
    <property type="entry name" value="APH"/>
    <property type="match status" value="1"/>
</dbReference>
<gene>
    <name evidence="2" type="ORF">HD596_005331</name>
</gene>
<dbReference type="EMBL" id="JACHMB010000001">
    <property type="protein sequence ID" value="MBB5778575.1"/>
    <property type="molecule type" value="Genomic_DNA"/>
</dbReference>
<accession>A0A7W9G7A8</accession>
<dbReference type="InterPro" id="IPR002575">
    <property type="entry name" value="Aminoglycoside_PTrfase"/>
</dbReference>
<evidence type="ECO:0000313" key="3">
    <source>
        <dbReference type="Proteomes" id="UP000579153"/>
    </source>
</evidence>
<feature type="domain" description="Aminoglycoside phosphotransferase" evidence="1">
    <location>
        <begin position="10"/>
        <end position="198"/>
    </location>
</feature>
<comment type="caution">
    <text evidence="2">The sequence shown here is derived from an EMBL/GenBank/DDBJ whole genome shotgun (WGS) entry which is preliminary data.</text>
</comment>
<dbReference type="InterPro" id="IPR011009">
    <property type="entry name" value="Kinase-like_dom_sf"/>
</dbReference>
<proteinExistence type="predicted"/>
<keyword evidence="2" id="KW-0418">Kinase</keyword>
<dbReference type="GO" id="GO:0016301">
    <property type="term" value="F:kinase activity"/>
    <property type="evidence" value="ECO:0007669"/>
    <property type="project" value="UniProtKB-KW"/>
</dbReference>
<dbReference type="RefSeq" id="WP_185071985.1">
    <property type="nucleotide sequence ID" value="NZ_JACHMB010000001.1"/>
</dbReference>
<dbReference type="Gene3D" id="3.90.1200.10">
    <property type="match status" value="1"/>
</dbReference>
<dbReference type="Proteomes" id="UP000579153">
    <property type="component" value="Unassembled WGS sequence"/>
</dbReference>
<protein>
    <submittedName>
        <fullName evidence="2">Aminoglycoside phosphotransferase (APT) family kinase protein</fullName>
    </submittedName>
</protein>
<name>A0A7W9G7A8_9ACTN</name>
<evidence type="ECO:0000259" key="1">
    <source>
        <dbReference type="Pfam" id="PF01636"/>
    </source>
</evidence>